<dbReference type="SUPFAM" id="SSF116965">
    <property type="entry name" value="Hypothetical protein MPN330"/>
    <property type="match status" value="1"/>
</dbReference>
<name>A0A9D1PNY2_9BACI</name>
<dbReference type="EMBL" id="DXHX01000146">
    <property type="protein sequence ID" value="HIV75482.1"/>
    <property type="molecule type" value="Genomic_DNA"/>
</dbReference>
<reference evidence="1" key="2">
    <citation type="submission" date="2021-04" db="EMBL/GenBank/DDBJ databases">
        <authorList>
            <person name="Gilroy R."/>
        </authorList>
    </citation>
    <scope>NUCLEOTIDE SEQUENCE</scope>
    <source>
        <strain evidence="1">CHK169-2315</strain>
    </source>
</reference>
<comment type="caution">
    <text evidence="1">The sequence shown here is derived from an EMBL/GenBank/DDBJ whole genome shotgun (WGS) entry which is preliminary data.</text>
</comment>
<accession>A0A9D1PNY2</accession>
<reference evidence="1" key="1">
    <citation type="journal article" date="2021" name="PeerJ">
        <title>Extensive microbial diversity within the chicken gut microbiome revealed by metagenomics and culture.</title>
        <authorList>
            <person name="Gilroy R."/>
            <person name="Ravi A."/>
            <person name="Getino M."/>
            <person name="Pursley I."/>
            <person name="Horton D.L."/>
            <person name="Alikhan N.F."/>
            <person name="Baker D."/>
            <person name="Gharbi K."/>
            <person name="Hall N."/>
            <person name="Watson M."/>
            <person name="Adriaenssens E.M."/>
            <person name="Foster-Nyarko E."/>
            <person name="Jarju S."/>
            <person name="Secka A."/>
            <person name="Antonio M."/>
            <person name="Oren A."/>
            <person name="Chaudhuri R.R."/>
            <person name="La Ragione R."/>
            <person name="Hildebrand F."/>
            <person name="Pallen M.J."/>
        </authorList>
    </citation>
    <scope>NUCLEOTIDE SEQUENCE</scope>
    <source>
        <strain evidence="1">CHK169-2315</strain>
    </source>
</reference>
<proteinExistence type="predicted"/>
<evidence type="ECO:0000313" key="1">
    <source>
        <dbReference type="EMBL" id="HIV75482.1"/>
    </source>
</evidence>
<dbReference type="AlphaFoldDB" id="A0A9D1PNY2"/>
<sequence>KEYKNAFIFLKQWNTLHKQVPKVFYSYLLLDIHEGIKAYIWQILRERKVKDNITVSKFGESISKKPSETTIIKQSRTYKDIAKRLEPLGQDNPVMEKFLLELTEHLLYMYVPLDFNNEVESIVETLMFIGQELYLGEKEPMHNGKVKKYIKQVMEAERLYAELFLH</sequence>
<evidence type="ECO:0000313" key="2">
    <source>
        <dbReference type="Proteomes" id="UP000823937"/>
    </source>
</evidence>
<feature type="non-terminal residue" evidence="1">
    <location>
        <position position="1"/>
    </location>
</feature>
<dbReference type="Proteomes" id="UP000823937">
    <property type="component" value="Unassembled WGS sequence"/>
</dbReference>
<gene>
    <name evidence="1" type="ORF">H9895_10420</name>
</gene>
<protein>
    <submittedName>
        <fullName evidence="1">Uncharacterized protein</fullName>
    </submittedName>
</protein>
<organism evidence="1 2">
    <name type="scientific">Candidatus Pseudogracilibacillus intestinigallinarum</name>
    <dbReference type="NCBI Taxonomy" id="2838742"/>
    <lineage>
        <taxon>Bacteria</taxon>
        <taxon>Bacillati</taxon>
        <taxon>Bacillota</taxon>
        <taxon>Bacilli</taxon>
        <taxon>Bacillales</taxon>
        <taxon>Bacillaceae</taxon>
        <taxon>Pseudogracilibacillus</taxon>
    </lineage>
</organism>